<dbReference type="SUPFAM" id="SSF89550">
    <property type="entry name" value="PHP domain-like"/>
    <property type="match status" value="1"/>
</dbReference>
<dbReference type="RefSeq" id="WP_072850817.1">
    <property type="nucleotide sequence ID" value="NZ_FRAH01000025.1"/>
</dbReference>
<reference evidence="2 3" key="1">
    <citation type="submission" date="2016-11" db="EMBL/GenBank/DDBJ databases">
        <authorList>
            <person name="Jaros S."/>
            <person name="Januszkiewicz K."/>
            <person name="Wedrychowicz H."/>
        </authorList>
    </citation>
    <scope>NUCLEOTIDE SEQUENCE [LARGE SCALE GENOMIC DNA]</scope>
    <source>
        <strain evidence="2 3">DSM 14214</strain>
    </source>
</reference>
<dbReference type="InterPro" id="IPR052018">
    <property type="entry name" value="PHP_domain"/>
</dbReference>
<proteinExistence type="predicted"/>
<evidence type="ECO:0000313" key="3">
    <source>
        <dbReference type="Proteomes" id="UP000183975"/>
    </source>
</evidence>
<organism evidence="2 3">
    <name type="scientific">Anaerotignum lactatifermentans DSM 14214</name>
    <dbReference type="NCBI Taxonomy" id="1121323"/>
    <lineage>
        <taxon>Bacteria</taxon>
        <taxon>Bacillati</taxon>
        <taxon>Bacillota</taxon>
        <taxon>Clostridia</taxon>
        <taxon>Lachnospirales</taxon>
        <taxon>Anaerotignaceae</taxon>
        <taxon>Anaerotignum</taxon>
    </lineage>
</organism>
<dbReference type="InterPro" id="IPR016195">
    <property type="entry name" value="Pol/histidinol_Pase-like"/>
</dbReference>
<evidence type="ECO:0000313" key="2">
    <source>
        <dbReference type="EMBL" id="SHK39373.1"/>
    </source>
</evidence>
<evidence type="ECO:0000259" key="1">
    <source>
        <dbReference type="SMART" id="SM00481"/>
    </source>
</evidence>
<dbReference type="GO" id="GO:0035312">
    <property type="term" value="F:5'-3' DNA exonuclease activity"/>
    <property type="evidence" value="ECO:0007669"/>
    <property type="project" value="TreeGrafter"/>
</dbReference>
<dbReference type="InterPro" id="IPR003141">
    <property type="entry name" value="Pol/His_phosphatase_N"/>
</dbReference>
<dbReference type="CDD" id="cd07438">
    <property type="entry name" value="PHP_HisPPase_AMP"/>
    <property type="match status" value="1"/>
</dbReference>
<dbReference type="EMBL" id="FRAH01000025">
    <property type="protein sequence ID" value="SHK39373.1"/>
    <property type="molecule type" value="Genomic_DNA"/>
</dbReference>
<dbReference type="InterPro" id="IPR004013">
    <property type="entry name" value="PHP_dom"/>
</dbReference>
<dbReference type="PANTHER" id="PTHR42924">
    <property type="entry name" value="EXONUCLEASE"/>
    <property type="match status" value="1"/>
</dbReference>
<dbReference type="SMART" id="SM00481">
    <property type="entry name" value="POLIIIAc"/>
    <property type="match status" value="1"/>
</dbReference>
<dbReference type="Gene3D" id="1.10.150.650">
    <property type="match status" value="1"/>
</dbReference>
<name>A0A1M6S3Q6_9FIRM</name>
<accession>A0A1M6S3Q6</accession>
<protein>
    <recommendedName>
        <fullName evidence="1">Polymerase/histidinol phosphatase N-terminal domain-containing protein</fullName>
    </recommendedName>
</protein>
<sequence length="266" mass="29702">MRKADLHMHSRVSDGSYTIRELAELAAKKGLDVIAVTDHDTLSHVSQIPEGLPVKVIPGIEISAYDYAADKRVHVLGYDIKDVALVEDFVHPLLEARHENSMKQIGILEENGYHVDLDKIHRADGKYIYKQHIMEYLVQTGQAPDMFGEFYQKIFKNNGICHFDIKYLDPYEAVRVITAAGGKAVLAHSGQQQNFDLIPKLVEAGLKGLELNHPANDEQAHEKIRRYADVYGLFLTGGSDFHGTYEKAAPDLGIYLAEESGVEALC</sequence>
<dbReference type="Pfam" id="PF02811">
    <property type="entry name" value="PHP"/>
    <property type="match status" value="1"/>
</dbReference>
<dbReference type="PANTHER" id="PTHR42924:SF3">
    <property type="entry name" value="POLYMERASE_HISTIDINOL PHOSPHATASE N-TERMINAL DOMAIN-CONTAINING PROTEIN"/>
    <property type="match status" value="1"/>
</dbReference>
<dbReference type="GO" id="GO:0004534">
    <property type="term" value="F:5'-3' RNA exonuclease activity"/>
    <property type="evidence" value="ECO:0007669"/>
    <property type="project" value="TreeGrafter"/>
</dbReference>
<dbReference type="Proteomes" id="UP000183975">
    <property type="component" value="Unassembled WGS sequence"/>
</dbReference>
<dbReference type="Gene3D" id="3.20.20.140">
    <property type="entry name" value="Metal-dependent hydrolases"/>
    <property type="match status" value="1"/>
</dbReference>
<dbReference type="AlphaFoldDB" id="A0A1M6S3Q6"/>
<gene>
    <name evidence="2" type="ORF">SAMN02745138_01654</name>
</gene>
<feature type="domain" description="Polymerase/histidinol phosphatase N-terminal" evidence="1">
    <location>
        <begin position="4"/>
        <end position="66"/>
    </location>
</feature>
<dbReference type="OrthoDB" id="9804333at2"/>
<keyword evidence="3" id="KW-1185">Reference proteome</keyword>